<proteinExistence type="predicted"/>
<organism evidence="2 3">
    <name type="scientific">Xyrichtys novacula</name>
    <name type="common">Pearly razorfish</name>
    <name type="synonym">Hemipteronotus novacula</name>
    <dbReference type="NCBI Taxonomy" id="13765"/>
    <lineage>
        <taxon>Eukaryota</taxon>
        <taxon>Metazoa</taxon>
        <taxon>Chordata</taxon>
        <taxon>Craniata</taxon>
        <taxon>Vertebrata</taxon>
        <taxon>Euteleostomi</taxon>
        <taxon>Actinopterygii</taxon>
        <taxon>Neopterygii</taxon>
        <taxon>Teleostei</taxon>
        <taxon>Neoteleostei</taxon>
        <taxon>Acanthomorphata</taxon>
        <taxon>Eupercaria</taxon>
        <taxon>Labriformes</taxon>
        <taxon>Labridae</taxon>
        <taxon>Xyrichtys</taxon>
    </lineage>
</organism>
<evidence type="ECO:0000313" key="3">
    <source>
        <dbReference type="Proteomes" id="UP001178508"/>
    </source>
</evidence>
<name>A0AAV1HDZ3_XYRNO</name>
<dbReference type="EMBL" id="OY660885">
    <property type="protein sequence ID" value="CAJ1084322.1"/>
    <property type="molecule type" value="Genomic_DNA"/>
</dbReference>
<gene>
    <name evidence="2" type="ORF">XNOV1_A006513</name>
</gene>
<protein>
    <submittedName>
        <fullName evidence="2">Uncharacterized protein</fullName>
    </submittedName>
</protein>
<keyword evidence="3" id="KW-1185">Reference proteome</keyword>
<feature type="compositionally biased region" description="Polar residues" evidence="1">
    <location>
        <begin position="120"/>
        <end position="132"/>
    </location>
</feature>
<accession>A0AAV1HDZ3</accession>
<evidence type="ECO:0000313" key="2">
    <source>
        <dbReference type="EMBL" id="CAJ1084322.1"/>
    </source>
</evidence>
<dbReference type="AlphaFoldDB" id="A0AAV1HDZ3"/>
<evidence type="ECO:0000256" key="1">
    <source>
        <dbReference type="SAM" id="MobiDB-lite"/>
    </source>
</evidence>
<dbReference type="Proteomes" id="UP001178508">
    <property type="component" value="Chromosome 22"/>
</dbReference>
<feature type="region of interest" description="Disordered" evidence="1">
    <location>
        <begin position="63"/>
        <end position="132"/>
    </location>
</feature>
<reference evidence="2" key="1">
    <citation type="submission" date="2023-08" db="EMBL/GenBank/DDBJ databases">
        <authorList>
            <person name="Alioto T."/>
            <person name="Alioto T."/>
            <person name="Gomez Garrido J."/>
        </authorList>
    </citation>
    <scope>NUCLEOTIDE SEQUENCE</scope>
</reference>
<sequence length="132" mass="14950">MAADQLSSDGRRAGVLLHWVTFKVRLIRSRVTVGVITVQKTEQILKWILDPFSPLIPLYGSHAKTPRRRRVNERAVNEGRGGVCDISTDRKGTESETETEERETLLLSQGEDGRDRRNRLNPSVSVRQSVLQ</sequence>